<organism evidence="5 6">
    <name type="scientific">Lentinula edodes</name>
    <name type="common">Shiitake mushroom</name>
    <name type="synonym">Lentinus edodes</name>
    <dbReference type="NCBI Taxonomy" id="5353"/>
    <lineage>
        <taxon>Eukaryota</taxon>
        <taxon>Fungi</taxon>
        <taxon>Dikarya</taxon>
        <taxon>Basidiomycota</taxon>
        <taxon>Agaricomycotina</taxon>
        <taxon>Agaricomycetes</taxon>
        <taxon>Agaricomycetidae</taxon>
        <taxon>Agaricales</taxon>
        <taxon>Marasmiineae</taxon>
        <taxon>Omphalotaceae</taxon>
        <taxon>Lentinula</taxon>
    </lineage>
</organism>
<feature type="region of interest" description="Disordered" evidence="3">
    <location>
        <begin position="74"/>
        <end position="95"/>
    </location>
</feature>
<evidence type="ECO:0000256" key="3">
    <source>
        <dbReference type="SAM" id="MobiDB-lite"/>
    </source>
</evidence>
<dbReference type="Proteomes" id="UP000188533">
    <property type="component" value="Unassembled WGS sequence"/>
</dbReference>
<dbReference type="Pfam" id="PF03184">
    <property type="entry name" value="DDE_1"/>
    <property type="match status" value="2"/>
</dbReference>
<evidence type="ECO:0000313" key="5">
    <source>
        <dbReference type="EMBL" id="GAW02276.1"/>
    </source>
</evidence>
<dbReference type="STRING" id="5353.A0A1Q3E549"/>
<dbReference type="EMBL" id="BDGU01000092">
    <property type="protein sequence ID" value="GAW02276.1"/>
    <property type="molecule type" value="Genomic_DNA"/>
</dbReference>
<dbReference type="PANTHER" id="PTHR19303">
    <property type="entry name" value="TRANSPOSON"/>
    <property type="match status" value="1"/>
</dbReference>
<reference evidence="5 6" key="1">
    <citation type="submission" date="2016-08" db="EMBL/GenBank/DDBJ databases">
        <authorList>
            <consortium name="Lentinula edodes genome sequencing consortium"/>
            <person name="Sakamoto Y."/>
            <person name="Nakade K."/>
            <person name="Sato S."/>
            <person name="Yoshida Y."/>
            <person name="Miyazaki K."/>
            <person name="Natsume S."/>
            <person name="Konno N."/>
        </authorList>
    </citation>
    <scope>NUCLEOTIDE SEQUENCE [LARGE SCALE GENOMIC DNA]</scope>
    <source>
        <strain evidence="5 6">NBRC 111202</strain>
    </source>
</reference>
<name>A0A1Q3E549_LENED</name>
<keyword evidence="6" id="KW-1185">Reference proteome</keyword>
<dbReference type="PROSITE" id="PS51253">
    <property type="entry name" value="HTH_CENPB"/>
    <property type="match status" value="1"/>
</dbReference>
<comment type="caution">
    <text evidence="5">The sequence shown here is derived from an EMBL/GenBank/DDBJ whole genome shotgun (WGS) entry which is preliminary data.</text>
</comment>
<gene>
    <name evidence="5" type="ORF">LENED_003921</name>
</gene>
<evidence type="ECO:0000256" key="2">
    <source>
        <dbReference type="SAM" id="Coils"/>
    </source>
</evidence>
<dbReference type="GO" id="GO:0005634">
    <property type="term" value="C:nucleus"/>
    <property type="evidence" value="ECO:0007669"/>
    <property type="project" value="TreeGrafter"/>
</dbReference>
<dbReference type="InterPro" id="IPR006600">
    <property type="entry name" value="HTH_CenpB_DNA-bd_dom"/>
</dbReference>
<dbReference type="PANTHER" id="PTHR19303:SF73">
    <property type="entry name" value="PROTEIN PDC2"/>
    <property type="match status" value="1"/>
</dbReference>
<evidence type="ECO:0000313" key="6">
    <source>
        <dbReference type="Proteomes" id="UP000188533"/>
    </source>
</evidence>
<protein>
    <submittedName>
        <fullName evidence="5">DDE-domain-containing protein</fullName>
    </submittedName>
</protein>
<reference evidence="5 6" key="2">
    <citation type="submission" date="2017-02" db="EMBL/GenBank/DDBJ databases">
        <title>A genome survey and senescence transcriptome analysis in Lentinula edodes.</title>
        <authorList>
            <person name="Sakamoto Y."/>
            <person name="Nakade K."/>
            <person name="Sato S."/>
            <person name="Yoshida Y."/>
            <person name="Miyazaki K."/>
            <person name="Natsume S."/>
            <person name="Konno N."/>
        </authorList>
    </citation>
    <scope>NUCLEOTIDE SEQUENCE [LARGE SCALE GENOMIC DNA]</scope>
    <source>
        <strain evidence="5 6">NBRC 111202</strain>
    </source>
</reference>
<dbReference type="InterPro" id="IPR050863">
    <property type="entry name" value="CenT-Element_Derived"/>
</dbReference>
<dbReference type="Gene3D" id="1.10.10.60">
    <property type="entry name" value="Homeodomain-like"/>
    <property type="match status" value="1"/>
</dbReference>
<dbReference type="GO" id="GO:0003677">
    <property type="term" value="F:DNA binding"/>
    <property type="evidence" value="ECO:0007669"/>
    <property type="project" value="UniProtKB-KW"/>
</dbReference>
<dbReference type="InterPro" id="IPR009057">
    <property type="entry name" value="Homeodomain-like_sf"/>
</dbReference>
<accession>A0A1Q3E549</accession>
<dbReference type="AlphaFoldDB" id="A0A1Q3E549"/>
<sequence length="632" mass="71969">MAHHPLAALKEGLAKLRKQYEERHNILKSKLAKKEKISNEDEQWLDKEGNLVEEEQLINDLENASDYERGLERLDEKKQSPKPREPDPTATVKSQAQVLEKPVFTKKENATVAQRIKIINWYHANGKNQSKTARHFEPIYPNLKLNQPLVLSWVKNEAKWREEYVKSGGVSRGAKRMRQTQHPEVTEMLSLWVLKAMGDGLLLTGEVLRQKWTQFADLVGIPEDERLNLSEGWLSRFKARNGLKEFKQHGEAASADPTVVDAERARLRELLKKYGYPLRDIFNMDETGLFYGLPPDRGLADKQHSGVKGSKVRLTYAFTANADGSEKKPAFIIGKAKKPRAFGNKTGEQLGFRYRNNAKAWMTMELYQDWLLEWDRHVPPEGLQNIAVENFRANLTAHVQPMDSGIIRCFKAHYRQKYIERSIDRYDSGISPMNIYDINQLEAMRLAEAAWREVNTTTIIHCWQKAGILPDSDSLPSSVPTNVSVPISSLITEDSSADDPIACAEKNVEDTLDLLEETGVLQRSNRMTIDSLLNPEREKIMVTADESTDEEICKAVLHARAAEEDTVINGGDDDVDDDGPPTILTLAFLFPPSHRWFRLVSQDRFAGHIYCESSILCTSLHFFSLNYSLILR</sequence>
<dbReference type="SUPFAM" id="SSF46689">
    <property type="entry name" value="Homeodomain-like"/>
    <property type="match status" value="1"/>
</dbReference>
<dbReference type="Pfam" id="PF03221">
    <property type="entry name" value="HTH_Tnp_Tc5"/>
    <property type="match status" value="1"/>
</dbReference>
<feature type="compositionally biased region" description="Basic and acidic residues" evidence="3">
    <location>
        <begin position="74"/>
        <end position="87"/>
    </location>
</feature>
<keyword evidence="2" id="KW-0175">Coiled coil</keyword>
<dbReference type="SMART" id="SM00674">
    <property type="entry name" value="CENPB"/>
    <property type="match status" value="1"/>
</dbReference>
<feature type="coiled-coil region" evidence="2">
    <location>
        <begin position="10"/>
        <end position="37"/>
    </location>
</feature>
<proteinExistence type="predicted"/>
<dbReference type="InterPro" id="IPR004875">
    <property type="entry name" value="DDE_SF_endonuclease_dom"/>
</dbReference>
<evidence type="ECO:0000256" key="1">
    <source>
        <dbReference type="ARBA" id="ARBA00023125"/>
    </source>
</evidence>
<evidence type="ECO:0000259" key="4">
    <source>
        <dbReference type="PROSITE" id="PS51253"/>
    </source>
</evidence>
<keyword evidence="1" id="KW-0238">DNA-binding</keyword>
<feature type="domain" description="HTH CENPB-type" evidence="4">
    <location>
        <begin position="173"/>
        <end position="247"/>
    </location>
</feature>